<keyword evidence="3" id="KW-1185">Reference proteome</keyword>
<dbReference type="OrthoDB" id="5582146at2759"/>
<dbReference type="STRING" id="1108050.A0A0B7FWV6"/>
<protein>
    <recommendedName>
        <fullName evidence="4">Magnesium chelatase</fullName>
    </recommendedName>
</protein>
<evidence type="ECO:0000313" key="3">
    <source>
        <dbReference type="Proteomes" id="UP000059188"/>
    </source>
</evidence>
<proteinExistence type="predicted"/>
<accession>A0A0B7FWV6</accession>
<feature type="compositionally biased region" description="Basic residues" evidence="1">
    <location>
        <begin position="100"/>
        <end position="117"/>
    </location>
</feature>
<reference evidence="2 3" key="1">
    <citation type="submission" date="2014-11" db="EMBL/GenBank/DDBJ databases">
        <authorList>
            <person name="Wibberg Daniel"/>
        </authorList>
    </citation>
    <scope>NUCLEOTIDE SEQUENCE [LARGE SCALE GENOMIC DNA]</scope>
    <source>
        <strain evidence="2">Rhizoctonia solani AG1-IB 7/3/14</strain>
    </source>
</reference>
<dbReference type="Proteomes" id="UP000059188">
    <property type="component" value="Unassembled WGS sequence"/>
</dbReference>
<dbReference type="AlphaFoldDB" id="A0A0B7FWV6"/>
<name>A0A0B7FWV6_THACB</name>
<dbReference type="EMBL" id="LN679104">
    <property type="protein sequence ID" value="CEL60708.1"/>
    <property type="molecule type" value="Genomic_DNA"/>
</dbReference>
<organism evidence="2 3">
    <name type="scientific">Thanatephorus cucumeris (strain AG1-IB / isolate 7/3/14)</name>
    <name type="common">Lettuce bottom rot fungus</name>
    <name type="synonym">Rhizoctonia solani</name>
    <dbReference type="NCBI Taxonomy" id="1108050"/>
    <lineage>
        <taxon>Eukaryota</taxon>
        <taxon>Fungi</taxon>
        <taxon>Dikarya</taxon>
        <taxon>Basidiomycota</taxon>
        <taxon>Agaricomycotina</taxon>
        <taxon>Agaricomycetes</taxon>
        <taxon>Cantharellales</taxon>
        <taxon>Ceratobasidiaceae</taxon>
        <taxon>Rhizoctonia</taxon>
        <taxon>Rhizoctonia solani AG-1</taxon>
    </lineage>
</organism>
<evidence type="ECO:0000313" key="2">
    <source>
        <dbReference type="EMBL" id="CEL60708.1"/>
    </source>
</evidence>
<evidence type="ECO:0008006" key="4">
    <source>
        <dbReference type="Google" id="ProtNLM"/>
    </source>
</evidence>
<gene>
    <name evidence="2" type="ORF">RSOLAG1IB_03947</name>
</gene>
<sequence>MITQMTHQSLRLELETHPEITAALLTCIAAGYKHLIIRTPEDDIGRVKSLVTSTLSALTAPLTQRIRAKEHHTPLSFLRSILISHSGHNPEHSFVSTIHGGHHHTKAHSPVRSKHRAVSPISPPTSPSRPSSYPNVPTLELAQLRQLTPLNQLRPVSLPPRRKPSAIRVPNALVVSHLEVTSRAVQKAFVEVLKSRIIIIDSDADDYGDTNVGIGRWNLPNDFLLVYVHSGGRDDRERSPIIKPLIDVFGYSMTVVLTEQDPPYGGSQHHLMYSSTLSKENVHYMLRATKDMRLPLPLQVYMASLISAARNHHQLDGSFLTLRAQRDFETLLKASTVVARMLDTSSEYGPTAIDAAKLFIRVVTHRLRVRNGPHDEVFGPLLWDDEDERGARSLPSLGLEHLEHSRRSICDIIVEDILTAV</sequence>
<feature type="region of interest" description="Disordered" evidence="1">
    <location>
        <begin position="97"/>
        <end position="136"/>
    </location>
</feature>
<evidence type="ECO:0000256" key="1">
    <source>
        <dbReference type="SAM" id="MobiDB-lite"/>
    </source>
</evidence>